<dbReference type="Proteomes" id="UP000799750">
    <property type="component" value="Unassembled WGS sequence"/>
</dbReference>
<dbReference type="InterPro" id="IPR018555">
    <property type="entry name" value="C630.06c-like"/>
</dbReference>
<accession>A0A6A6QIF3</accession>
<organism evidence="2 3">
    <name type="scientific">Lophium mytilinum</name>
    <dbReference type="NCBI Taxonomy" id="390894"/>
    <lineage>
        <taxon>Eukaryota</taxon>
        <taxon>Fungi</taxon>
        <taxon>Dikarya</taxon>
        <taxon>Ascomycota</taxon>
        <taxon>Pezizomycotina</taxon>
        <taxon>Dothideomycetes</taxon>
        <taxon>Pleosporomycetidae</taxon>
        <taxon>Mytilinidiales</taxon>
        <taxon>Mytilinidiaceae</taxon>
        <taxon>Lophium</taxon>
    </lineage>
</organism>
<protein>
    <submittedName>
        <fullName evidence="2">Uncharacterized protein</fullName>
    </submittedName>
</protein>
<reference evidence="2" key="1">
    <citation type="journal article" date="2020" name="Stud. Mycol.">
        <title>101 Dothideomycetes genomes: a test case for predicting lifestyles and emergence of pathogens.</title>
        <authorList>
            <person name="Haridas S."/>
            <person name="Albert R."/>
            <person name="Binder M."/>
            <person name="Bloem J."/>
            <person name="Labutti K."/>
            <person name="Salamov A."/>
            <person name="Andreopoulos B."/>
            <person name="Baker S."/>
            <person name="Barry K."/>
            <person name="Bills G."/>
            <person name="Bluhm B."/>
            <person name="Cannon C."/>
            <person name="Castanera R."/>
            <person name="Culley D."/>
            <person name="Daum C."/>
            <person name="Ezra D."/>
            <person name="Gonzalez J."/>
            <person name="Henrissat B."/>
            <person name="Kuo A."/>
            <person name="Liang C."/>
            <person name="Lipzen A."/>
            <person name="Lutzoni F."/>
            <person name="Magnuson J."/>
            <person name="Mondo S."/>
            <person name="Nolan M."/>
            <person name="Ohm R."/>
            <person name="Pangilinan J."/>
            <person name="Park H.-J."/>
            <person name="Ramirez L."/>
            <person name="Alfaro M."/>
            <person name="Sun H."/>
            <person name="Tritt A."/>
            <person name="Yoshinaga Y."/>
            <person name="Zwiers L.-H."/>
            <person name="Turgeon B."/>
            <person name="Goodwin S."/>
            <person name="Spatafora J."/>
            <person name="Crous P."/>
            <person name="Grigoriev I."/>
        </authorList>
    </citation>
    <scope>NUCLEOTIDE SEQUENCE</scope>
    <source>
        <strain evidence="2">CBS 269.34</strain>
    </source>
</reference>
<evidence type="ECO:0000313" key="2">
    <source>
        <dbReference type="EMBL" id="KAF2491433.1"/>
    </source>
</evidence>
<dbReference type="Pfam" id="PF09428">
    <property type="entry name" value="DUF2011"/>
    <property type="match status" value="1"/>
</dbReference>
<feature type="compositionally biased region" description="Basic residues" evidence="1">
    <location>
        <begin position="184"/>
        <end position="196"/>
    </location>
</feature>
<name>A0A6A6QIF3_9PEZI</name>
<feature type="compositionally biased region" description="Basic and acidic residues" evidence="1">
    <location>
        <begin position="252"/>
        <end position="262"/>
    </location>
</feature>
<sequence length="262" mass="29314">MFDLPQAKRVRRDELYSPAPSPRSSPDPALTELLRIQAQNISFETVETANNPATAPDHQNAADEEDEEEELEFHLFAPTAAQESNDAPPHRIRIGSPDRNGKEGFVVPERPPEYYFATEADDTRRAQLNAAAISGEEVLERAKIPWPGFEMPWRVTKISSRGLVKDVVAGHADVLVELEVGKRKRPGKKARIKTRIKAKEEHLKRETAEKSAKDKEMAEKEKKIRRNRVKQLKKRARDKAKKAEDGDAAGVGDEKGGPGEEA</sequence>
<keyword evidence="3" id="KW-1185">Reference proteome</keyword>
<gene>
    <name evidence="2" type="ORF">BU16DRAFT_529957</name>
</gene>
<feature type="compositionally biased region" description="Acidic residues" evidence="1">
    <location>
        <begin position="62"/>
        <end position="71"/>
    </location>
</feature>
<proteinExistence type="predicted"/>
<feature type="compositionally biased region" description="Polar residues" evidence="1">
    <location>
        <begin position="37"/>
        <end position="53"/>
    </location>
</feature>
<dbReference type="AlphaFoldDB" id="A0A6A6QIF3"/>
<evidence type="ECO:0000256" key="1">
    <source>
        <dbReference type="SAM" id="MobiDB-lite"/>
    </source>
</evidence>
<dbReference type="OrthoDB" id="5425061at2759"/>
<feature type="region of interest" description="Disordered" evidence="1">
    <location>
        <begin position="184"/>
        <end position="262"/>
    </location>
</feature>
<feature type="region of interest" description="Disordered" evidence="1">
    <location>
        <begin position="1"/>
        <end position="108"/>
    </location>
</feature>
<feature type="compositionally biased region" description="Basic and acidic residues" evidence="1">
    <location>
        <begin position="197"/>
        <end position="222"/>
    </location>
</feature>
<feature type="compositionally biased region" description="Basic residues" evidence="1">
    <location>
        <begin position="223"/>
        <end position="240"/>
    </location>
</feature>
<dbReference type="EMBL" id="MU004195">
    <property type="protein sequence ID" value="KAF2491433.1"/>
    <property type="molecule type" value="Genomic_DNA"/>
</dbReference>
<evidence type="ECO:0000313" key="3">
    <source>
        <dbReference type="Proteomes" id="UP000799750"/>
    </source>
</evidence>